<dbReference type="RefSeq" id="WP_279678957.1">
    <property type="nucleotide sequence ID" value="NZ_JAOCCL010000018.1"/>
</dbReference>
<comment type="caution">
    <text evidence="1">The sequence shown here is derived from an EMBL/GenBank/DDBJ whole genome shotgun (WGS) entry which is preliminary data.</text>
</comment>
<proteinExistence type="predicted"/>
<reference evidence="1" key="1">
    <citation type="submission" date="2022-09" db="EMBL/GenBank/DDBJ databases">
        <title>Intensive care unit water sources are persistently colonized with multi-drug resistant bacteria and are the site of extensive horizontal gene transfer of antibiotic resistance genes.</title>
        <authorList>
            <person name="Diorio-Toth L."/>
        </authorList>
    </citation>
    <scope>NUCLEOTIDE SEQUENCE</scope>
    <source>
        <strain evidence="1">GD03885</strain>
    </source>
</reference>
<organism evidence="1 2">
    <name type="scientific">Acinetobacter johnsonii</name>
    <dbReference type="NCBI Taxonomy" id="40214"/>
    <lineage>
        <taxon>Bacteria</taxon>
        <taxon>Pseudomonadati</taxon>
        <taxon>Pseudomonadota</taxon>
        <taxon>Gammaproteobacteria</taxon>
        <taxon>Moraxellales</taxon>
        <taxon>Moraxellaceae</taxon>
        <taxon>Acinetobacter</taxon>
    </lineage>
</organism>
<accession>A0AA42SEG1</accession>
<protein>
    <submittedName>
        <fullName evidence="1">Uncharacterized protein</fullName>
    </submittedName>
</protein>
<name>A0AA42SEG1_ACIJO</name>
<evidence type="ECO:0000313" key="2">
    <source>
        <dbReference type="Proteomes" id="UP001160116"/>
    </source>
</evidence>
<gene>
    <name evidence="1" type="ORF">N5C97_08570</name>
</gene>
<dbReference type="AlphaFoldDB" id="A0AA42SEG1"/>
<dbReference type="Proteomes" id="UP001160116">
    <property type="component" value="Unassembled WGS sequence"/>
</dbReference>
<sequence>MKLNPVDAKGQHQEGEAGTIASLAQALYLEYVLMGYSTTTEDISTAIMLDFAFYAGWATTTTQEQGLETEIDENHSISFTEWAILEPVIRAHCDFIQSQRVEGTGSLGGERFGLSVSEAKQAYADAKLEMKKEAFVEAPFTLDF</sequence>
<dbReference type="EMBL" id="JAOCCL010000018">
    <property type="protein sequence ID" value="MDH0826552.1"/>
    <property type="molecule type" value="Genomic_DNA"/>
</dbReference>
<evidence type="ECO:0000313" key="1">
    <source>
        <dbReference type="EMBL" id="MDH0826552.1"/>
    </source>
</evidence>